<protein>
    <submittedName>
        <fullName evidence="1">Uncharacterized protein</fullName>
    </submittedName>
</protein>
<keyword evidence="2" id="KW-1185">Reference proteome</keyword>
<dbReference type="Proteomes" id="UP000027138">
    <property type="component" value="Unassembled WGS sequence"/>
</dbReference>
<dbReference type="EMBL" id="KK914201">
    <property type="protein sequence ID" value="KDP46982.1"/>
    <property type="molecule type" value="Genomic_DNA"/>
</dbReference>
<gene>
    <name evidence="1" type="ORF">JCGZ_02418</name>
</gene>
<evidence type="ECO:0000313" key="2">
    <source>
        <dbReference type="Proteomes" id="UP000027138"/>
    </source>
</evidence>
<proteinExistence type="predicted"/>
<name>A0A067LF11_JATCU</name>
<sequence length="88" mass="10008">MKLDNRLVFCVPSTVASRNCSLEDQFRDAPVHQRGKALNSCVAQLLRCVAQLWRCVAHLWRCVAQLVFRVRNLGKLRDAAVQIRDAAM</sequence>
<dbReference type="AlphaFoldDB" id="A0A067LF11"/>
<reference evidence="1 2" key="1">
    <citation type="journal article" date="2014" name="PLoS ONE">
        <title>Global Analysis of Gene Expression Profiles in Physic Nut (Jatropha curcas L.) Seedlings Exposed to Salt Stress.</title>
        <authorList>
            <person name="Zhang L."/>
            <person name="Zhang C."/>
            <person name="Wu P."/>
            <person name="Chen Y."/>
            <person name="Li M."/>
            <person name="Jiang H."/>
            <person name="Wu G."/>
        </authorList>
    </citation>
    <scope>NUCLEOTIDE SEQUENCE [LARGE SCALE GENOMIC DNA]</scope>
    <source>
        <strain evidence="2">cv. GZQX0401</strain>
        <tissue evidence="1">Young leaves</tissue>
    </source>
</reference>
<accession>A0A067LF11</accession>
<evidence type="ECO:0000313" key="1">
    <source>
        <dbReference type="EMBL" id="KDP46982.1"/>
    </source>
</evidence>
<organism evidence="1 2">
    <name type="scientific">Jatropha curcas</name>
    <name type="common">Barbados nut</name>
    <dbReference type="NCBI Taxonomy" id="180498"/>
    <lineage>
        <taxon>Eukaryota</taxon>
        <taxon>Viridiplantae</taxon>
        <taxon>Streptophyta</taxon>
        <taxon>Embryophyta</taxon>
        <taxon>Tracheophyta</taxon>
        <taxon>Spermatophyta</taxon>
        <taxon>Magnoliopsida</taxon>
        <taxon>eudicotyledons</taxon>
        <taxon>Gunneridae</taxon>
        <taxon>Pentapetalae</taxon>
        <taxon>rosids</taxon>
        <taxon>fabids</taxon>
        <taxon>Malpighiales</taxon>
        <taxon>Euphorbiaceae</taxon>
        <taxon>Crotonoideae</taxon>
        <taxon>Jatropheae</taxon>
        <taxon>Jatropha</taxon>
    </lineage>
</organism>